<organism evidence="4 5">
    <name type="scientific">Phytohabitans rumicis</name>
    <dbReference type="NCBI Taxonomy" id="1076125"/>
    <lineage>
        <taxon>Bacteria</taxon>
        <taxon>Bacillati</taxon>
        <taxon>Actinomycetota</taxon>
        <taxon>Actinomycetes</taxon>
        <taxon>Micromonosporales</taxon>
        <taxon>Micromonosporaceae</taxon>
    </lineage>
</organism>
<reference evidence="4 5" key="1">
    <citation type="submission" date="2020-03" db="EMBL/GenBank/DDBJ databases">
        <title>Whole genome shotgun sequence of Phytohabitans rumicis NBRC 108638.</title>
        <authorList>
            <person name="Komaki H."/>
            <person name="Tamura T."/>
        </authorList>
    </citation>
    <scope>NUCLEOTIDE SEQUENCE [LARGE SCALE GENOMIC DNA]</scope>
    <source>
        <strain evidence="4 5">NBRC 108638</strain>
    </source>
</reference>
<evidence type="ECO:0000256" key="2">
    <source>
        <dbReference type="SAM" id="Phobius"/>
    </source>
</evidence>
<evidence type="ECO:0000313" key="4">
    <source>
        <dbReference type="EMBL" id="GFJ86522.1"/>
    </source>
</evidence>
<keyword evidence="5" id="KW-1185">Reference proteome</keyword>
<protein>
    <recommendedName>
        <fullName evidence="6">Gram-positive cocci surface proteins LPxTG domain-containing protein</fullName>
    </recommendedName>
</protein>
<sequence length="237" mass="23631">MKQIRIALAVLVAATTAPLLLPAPAAAAPLGTVKLSQSSGTVDATPIFGTATASKPCPSGYGSDALVRIGPPGGPYSNVAKPLMSGGYDRKAVTVRPNRSFATALAGAPTDGEWWVVVECFSQDLGQHADRFVTPVTVTGRTWKVGQPASGAADLDSPPPPRPAVPTAGATASPTGAPATTPAPTVAGTPGPTPLLASNDRTGSGSPLASVAWVAGVVAVLAVVGGIMLLTRRRRSG</sequence>
<dbReference type="RefSeq" id="WP_173073041.1">
    <property type="nucleotide sequence ID" value="NZ_BAABJB010000008.1"/>
</dbReference>
<feature type="signal peptide" evidence="3">
    <location>
        <begin position="1"/>
        <end position="27"/>
    </location>
</feature>
<comment type="caution">
    <text evidence="4">The sequence shown here is derived from an EMBL/GenBank/DDBJ whole genome shotgun (WGS) entry which is preliminary data.</text>
</comment>
<feature type="chain" id="PRO_5028935098" description="Gram-positive cocci surface proteins LPxTG domain-containing protein" evidence="3">
    <location>
        <begin position="28"/>
        <end position="237"/>
    </location>
</feature>
<evidence type="ECO:0000256" key="3">
    <source>
        <dbReference type="SAM" id="SignalP"/>
    </source>
</evidence>
<keyword evidence="2" id="KW-0472">Membrane</keyword>
<gene>
    <name evidence="4" type="ORF">Prum_001640</name>
</gene>
<accession>A0A6V8KMX4</accession>
<reference evidence="4 5" key="2">
    <citation type="submission" date="2020-03" db="EMBL/GenBank/DDBJ databases">
        <authorList>
            <person name="Ichikawa N."/>
            <person name="Kimura A."/>
            <person name="Kitahashi Y."/>
            <person name="Uohara A."/>
        </authorList>
    </citation>
    <scope>NUCLEOTIDE SEQUENCE [LARGE SCALE GENOMIC DNA]</scope>
    <source>
        <strain evidence="4 5">NBRC 108638</strain>
    </source>
</reference>
<evidence type="ECO:0000313" key="5">
    <source>
        <dbReference type="Proteomes" id="UP000482960"/>
    </source>
</evidence>
<evidence type="ECO:0000256" key="1">
    <source>
        <dbReference type="SAM" id="MobiDB-lite"/>
    </source>
</evidence>
<keyword evidence="2" id="KW-1133">Transmembrane helix</keyword>
<dbReference type="AlphaFoldDB" id="A0A6V8KMX4"/>
<dbReference type="Proteomes" id="UP000482960">
    <property type="component" value="Unassembled WGS sequence"/>
</dbReference>
<name>A0A6V8KMX4_9ACTN</name>
<feature type="transmembrane region" description="Helical" evidence="2">
    <location>
        <begin position="211"/>
        <end position="231"/>
    </location>
</feature>
<feature type="region of interest" description="Disordered" evidence="1">
    <location>
        <begin position="147"/>
        <end position="202"/>
    </location>
</feature>
<evidence type="ECO:0008006" key="6">
    <source>
        <dbReference type="Google" id="ProtNLM"/>
    </source>
</evidence>
<feature type="compositionally biased region" description="Low complexity" evidence="1">
    <location>
        <begin position="165"/>
        <end position="190"/>
    </location>
</feature>
<keyword evidence="3" id="KW-0732">Signal</keyword>
<keyword evidence="2" id="KW-0812">Transmembrane</keyword>
<dbReference type="EMBL" id="BLPG01000001">
    <property type="protein sequence ID" value="GFJ86522.1"/>
    <property type="molecule type" value="Genomic_DNA"/>
</dbReference>
<proteinExistence type="predicted"/>